<keyword evidence="7 9" id="KW-0784">Thiamine biosynthesis</keyword>
<feature type="domain" description="Thiaminase-2/PQQC" evidence="10">
    <location>
        <begin position="11"/>
        <end position="218"/>
    </location>
</feature>
<dbReference type="EC" id="3.5.99.2" evidence="5 9"/>
<accession>A0ABW5THS6</accession>
<keyword evidence="9 11" id="KW-0378">Hydrolase</keyword>
<comment type="catalytic activity">
    <reaction evidence="1 9">
        <text>4-amino-5-aminomethyl-2-methylpyrimidine + H2O = 4-amino-5-hydroxymethyl-2-methylpyrimidine + NH4(+)</text>
        <dbReference type="Rhea" id="RHEA:31799"/>
        <dbReference type="ChEBI" id="CHEBI:15377"/>
        <dbReference type="ChEBI" id="CHEBI:16892"/>
        <dbReference type="ChEBI" id="CHEBI:28938"/>
        <dbReference type="ChEBI" id="CHEBI:63416"/>
        <dbReference type="EC" id="3.5.99.2"/>
    </reaction>
</comment>
<name>A0ABW5THS6_9ENTE</name>
<gene>
    <name evidence="11" type="primary">tenA</name>
    <name evidence="11" type="ORF">ACFSR0_05470</name>
</gene>
<evidence type="ECO:0000256" key="7">
    <source>
        <dbReference type="ARBA" id="ARBA00022977"/>
    </source>
</evidence>
<comment type="function">
    <text evidence="9">Catalyzes an amino-pyrimidine hydrolysis reaction at the C5' of the pyrimidine moiety of thiamine compounds, a reaction that is part of a thiamine salvage pathway.</text>
</comment>
<comment type="subunit">
    <text evidence="4">Homotetramer.</text>
</comment>
<organism evidence="11 12">
    <name type="scientific">Enterococcus camelliae</name>
    <dbReference type="NCBI Taxonomy" id="453959"/>
    <lineage>
        <taxon>Bacteria</taxon>
        <taxon>Bacillati</taxon>
        <taxon>Bacillota</taxon>
        <taxon>Bacilli</taxon>
        <taxon>Lactobacillales</taxon>
        <taxon>Enterococcaceae</taxon>
        <taxon>Enterococcus</taxon>
    </lineage>
</organism>
<dbReference type="PANTHER" id="PTHR43198:SF2">
    <property type="entry name" value="SI:CH1073-67J19.1-RELATED"/>
    <property type="match status" value="1"/>
</dbReference>
<reference evidence="12" key="1">
    <citation type="journal article" date="2019" name="Int. J. Syst. Evol. Microbiol.">
        <title>The Global Catalogue of Microorganisms (GCM) 10K type strain sequencing project: providing services to taxonomists for standard genome sequencing and annotation.</title>
        <authorList>
            <consortium name="The Broad Institute Genomics Platform"/>
            <consortium name="The Broad Institute Genome Sequencing Center for Infectious Disease"/>
            <person name="Wu L."/>
            <person name="Ma J."/>
        </authorList>
    </citation>
    <scope>NUCLEOTIDE SEQUENCE [LARGE SCALE GENOMIC DNA]</scope>
    <source>
        <strain evidence="12">TISTR 932</strain>
    </source>
</reference>
<dbReference type="InterPro" id="IPR027574">
    <property type="entry name" value="Thiaminase_II"/>
</dbReference>
<dbReference type="Gene3D" id="1.20.910.10">
    <property type="entry name" value="Heme oxygenase-like"/>
    <property type="match status" value="1"/>
</dbReference>
<keyword evidence="12" id="KW-1185">Reference proteome</keyword>
<proteinExistence type="inferred from homology"/>
<evidence type="ECO:0000256" key="9">
    <source>
        <dbReference type="RuleBase" id="RU363093"/>
    </source>
</evidence>
<evidence type="ECO:0000256" key="2">
    <source>
        <dbReference type="ARBA" id="ARBA00004948"/>
    </source>
</evidence>
<evidence type="ECO:0000256" key="8">
    <source>
        <dbReference type="ARBA" id="ARBA00048337"/>
    </source>
</evidence>
<evidence type="ECO:0000256" key="3">
    <source>
        <dbReference type="ARBA" id="ARBA00010264"/>
    </source>
</evidence>
<dbReference type="CDD" id="cd19364">
    <property type="entry name" value="TenA_C_BsTenA-like"/>
    <property type="match status" value="1"/>
</dbReference>
<dbReference type="GO" id="GO:0050334">
    <property type="term" value="F:thiaminase activity"/>
    <property type="evidence" value="ECO:0007669"/>
    <property type="project" value="UniProtKB-EC"/>
</dbReference>
<evidence type="ECO:0000256" key="6">
    <source>
        <dbReference type="ARBA" id="ARBA00013647"/>
    </source>
</evidence>
<evidence type="ECO:0000259" key="10">
    <source>
        <dbReference type="Pfam" id="PF03070"/>
    </source>
</evidence>
<dbReference type="SUPFAM" id="SSF48613">
    <property type="entry name" value="Heme oxygenase-like"/>
    <property type="match status" value="1"/>
</dbReference>
<dbReference type="RefSeq" id="WP_379980702.1">
    <property type="nucleotide sequence ID" value="NZ_JBHUMO010000037.1"/>
</dbReference>
<comment type="caution">
    <text evidence="11">The sequence shown here is derived from an EMBL/GenBank/DDBJ whole genome shotgun (WGS) entry which is preliminary data.</text>
</comment>
<evidence type="ECO:0000256" key="1">
    <source>
        <dbReference type="ARBA" id="ARBA00001881"/>
    </source>
</evidence>
<comment type="pathway">
    <text evidence="2 9">Cofactor biosynthesis; thiamine diphosphate biosynthesis.</text>
</comment>
<comment type="similarity">
    <text evidence="3 9">Belongs to the TenA family.</text>
</comment>
<evidence type="ECO:0000313" key="11">
    <source>
        <dbReference type="EMBL" id="MFD2728876.1"/>
    </source>
</evidence>
<evidence type="ECO:0000313" key="12">
    <source>
        <dbReference type="Proteomes" id="UP001597427"/>
    </source>
</evidence>
<dbReference type="Pfam" id="PF03070">
    <property type="entry name" value="TENA_THI-4"/>
    <property type="match status" value="1"/>
</dbReference>
<dbReference type="EMBL" id="JBHUMO010000037">
    <property type="protein sequence ID" value="MFD2728876.1"/>
    <property type="molecule type" value="Genomic_DNA"/>
</dbReference>
<evidence type="ECO:0000256" key="5">
    <source>
        <dbReference type="ARBA" id="ARBA00012684"/>
    </source>
</evidence>
<evidence type="ECO:0000256" key="4">
    <source>
        <dbReference type="ARBA" id="ARBA00011881"/>
    </source>
</evidence>
<sequence length="233" mass="27376">MNQKFTDRVRSQTRPYWEGSFVHPFITGIQDGTLPMENFRYYLIQDCYYLEHFSHIYALVAAQTTFPELKKRMEENAAHLKAGELAVRETFFKELLITDQELQNTEIAPTAYNYVSHLYRQLVEGNDWIIAASLLPCPWLYADIGVYLKNKQSHSPNPFYQQWIDTYGGEEGLADIKNDAALLNAVYEQSKDEQKKQMEQAFVISAKMEFSFWEMAYQFESWPKGLKEECEER</sequence>
<comment type="catalytic activity">
    <reaction evidence="8 9">
        <text>thiamine + H2O = 5-(2-hydroxyethyl)-4-methylthiazole + 4-amino-5-hydroxymethyl-2-methylpyrimidine + H(+)</text>
        <dbReference type="Rhea" id="RHEA:17509"/>
        <dbReference type="ChEBI" id="CHEBI:15377"/>
        <dbReference type="ChEBI" id="CHEBI:15378"/>
        <dbReference type="ChEBI" id="CHEBI:16892"/>
        <dbReference type="ChEBI" id="CHEBI:17957"/>
        <dbReference type="ChEBI" id="CHEBI:18385"/>
        <dbReference type="EC" id="3.5.99.2"/>
    </reaction>
</comment>
<dbReference type="NCBIfam" id="TIGR04306">
    <property type="entry name" value="salvage_TenA"/>
    <property type="match status" value="1"/>
</dbReference>
<protein>
    <recommendedName>
        <fullName evidence="6 9">Aminopyrimidine aminohydrolase</fullName>
        <ecNumber evidence="5 9">3.5.99.2</ecNumber>
    </recommendedName>
</protein>
<dbReference type="Proteomes" id="UP001597427">
    <property type="component" value="Unassembled WGS sequence"/>
</dbReference>
<dbReference type="InterPro" id="IPR016084">
    <property type="entry name" value="Haem_Oase-like_multi-hlx"/>
</dbReference>
<dbReference type="InterPro" id="IPR050967">
    <property type="entry name" value="Thiamine_Salvage_TenA"/>
</dbReference>
<dbReference type="InterPro" id="IPR004305">
    <property type="entry name" value="Thiaminase-2/PQQC"/>
</dbReference>
<dbReference type="PANTHER" id="PTHR43198">
    <property type="entry name" value="BIFUNCTIONAL TH2 PROTEIN"/>
    <property type="match status" value="1"/>
</dbReference>